<dbReference type="InterPro" id="IPR036779">
    <property type="entry name" value="LysM_dom_sf"/>
</dbReference>
<name>A0A0M4L8U4_9HYPH</name>
<feature type="region of interest" description="Disordered" evidence="1">
    <location>
        <begin position="196"/>
        <end position="270"/>
    </location>
</feature>
<evidence type="ECO:0000313" key="4">
    <source>
        <dbReference type="Proteomes" id="UP000057213"/>
    </source>
</evidence>
<dbReference type="AlphaFoldDB" id="A0A0M4L8U4"/>
<dbReference type="Gene3D" id="2.70.70.10">
    <property type="entry name" value="Glucose Permease (Domain IIA)"/>
    <property type="match status" value="1"/>
</dbReference>
<dbReference type="KEGG" id="banc:PU02_1136"/>
<gene>
    <name evidence="3" type="ORF">PU02_1136</name>
</gene>
<dbReference type="Pfam" id="PF01476">
    <property type="entry name" value="LysM"/>
    <property type="match status" value="1"/>
</dbReference>
<dbReference type="EMBL" id="CP010401">
    <property type="protein sequence ID" value="ALE03950.1"/>
    <property type="molecule type" value="Genomic_DNA"/>
</dbReference>
<dbReference type="Gene3D" id="3.10.350.10">
    <property type="entry name" value="LysM domain"/>
    <property type="match status" value="1"/>
</dbReference>
<dbReference type="GO" id="GO:0004222">
    <property type="term" value="F:metalloendopeptidase activity"/>
    <property type="evidence" value="ECO:0007669"/>
    <property type="project" value="TreeGrafter"/>
</dbReference>
<organism evidence="3 4">
    <name type="scientific">Bartonella ancashensis</name>
    <dbReference type="NCBI Taxonomy" id="1318743"/>
    <lineage>
        <taxon>Bacteria</taxon>
        <taxon>Pseudomonadati</taxon>
        <taxon>Pseudomonadota</taxon>
        <taxon>Alphaproteobacteria</taxon>
        <taxon>Hyphomicrobiales</taxon>
        <taxon>Bartonellaceae</taxon>
        <taxon>Bartonella</taxon>
    </lineage>
</organism>
<evidence type="ECO:0000313" key="3">
    <source>
        <dbReference type="EMBL" id="ALE03950.1"/>
    </source>
</evidence>
<dbReference type="SUPFAM" id="SSF51261">
    <property type="entry name" value="Duplicated hybrid motif"/>
    <property type="match status" value="1"/>
</dbReference>
<keyword evidence="3" id="KW-0449">Lipoprotein</keyword>
<dbReference type="PATRIC" id="fig|1318743.3.peg.1153"/>
<feature type="domain" description="LysM" evidence="2">
    <location>
        <begin position="140"/>
        <end position="183"/>
    </location>
</feature>
<feature type="compositionally biased region" description="Polar residues" evidence="1">
    <location>
        <begin position="196"/>
        <end position="208"/>
    </location>
</feature>
<dbReference type="PANTHER" id="PTHR21666">
    <property type="entry name" value="PEPTIDASE-RELATED"/>
    <property type="match status" value="1"/>
</dbReference>
<dbReference type="InterPro" id="IPR050570">
    <property type="entry name" value="Cell_wall_metabolism_enzyme"/>
</dbReference>
<keyword evidence="4" id="KW-1185">Reference proteome</keyword>
<dbReference type="InterPro" id="IPR011055">
    <property type="entry name" value="Dup_hybrid_motif"/>
</dbReference>
<accession>A0A0M4L8U4</accession>
<feature type="compositionally biased region" description="Polar residues" evidence="1">
    <location>
        <begin position="261"/>
        <end position="270"/>
    </location>
</feature>
<protein>
    <submittedName>
        <fullName evidence="3">Lipoprotein NlpD</fullName>
    </submittedName>
</protein>
<dbReference type="PROSITE" id="PS51257">
    <property type="entry name" value="PROKAR_LIPOPROTEIN"/>
    <property type="match status" value="1"/>
</dbReference>
<dbReference type="InterPro" id="IPR016047">
    <property type="entry name" value="M23ase_b-sheet_dom"/>
</dbReference>
<dbReference type="Pfam" id="PF01551">
    <property type="entry name" value="Peptidase_M23"/>
    <property type="match status" value="1"/>
</dbReference>
<proteinExistence type="predicted"/>
<dbReference type="PANTHER" id="PTHR21666:SF270">
    <property type="entry name" value="MUREIN HYDROLASE ACTIVATOR ENVC"/>
    <property type="match status" value="1"/>
</dbReference>
<dbReference type="SMART" id="SM00257">
    <property type="entry name" value="LysM"/>
    <property type="match status" value="1"/>
</dbReference>
<dbReference type="RefSeq" id="WP_053944680.1">
    <property type="nucleotide sequence ID" value="NZ_CP010401.1"/>
</dbReference>
<dbReference type="Proteomes" id="UP000057213">
    <property type="component" value="Chromosome"/>
</dbReference>
<sequence>MSLKDLDKIFRCSLQKIVSWAVMAFVVVAAGCSFNTERFSDGFYENEVHSQPSKKAAIIRDYYGAETGGVIESSELPPLESLDDSRDHNNGSYNFLREQEERSPNESKFFADGRIVGKPPRNLGTLPRSIENSSPVFQKGSYIVQSGDTLSSIAQQMGVSIEALKLANGIKGDSISIGKILIIPENRVVVAKIKNSAQDTKISPSPQSEKIPLADNKKKSSKSPVVVEKNVSSIANMPTSQQKSSTTESSVASSRLVASSPKTVTDSNDAAIPQTTGISKMRWPVRGRLLSQFGQKKGIAVNKGIDISVPEGTSVKAVENGIVIYASDGLKELGNVVMIRHEDNIITIYGHNSQLVVNRGQRVRRGDEIAKSGISGSAQTPRVYFEIRKNSLPVNPTQYLEN</sequence>
<dbReference type="PROSITE" id="PS51782">
    <property type="entry name" value="LYSM"/>
    <property type="match status" value="1"/>
</dbReference>
<dbReference type="InterPro" id="IPR018392">
    <property type="entry name" value="LysM"/>
</dbReference>
<feature type="region of interest" description="Disordered" evidence="1">
    <location>
        <begin position="74"/>
        <end position="105"/>
    </location>
</feature>
<dbReference type="OrthoDB" id="9795421at2"/>
<feature type="compositionally biased region" description="Low complexity" evidence="1">
    <location>
        <begin position="222"/>
        <end position="260"/>
    </location>
</feature>
<evidence type="ECO:0000259" key="2">
    <source>
        <dbReference type="PROSITE" id="PS51782"/>
    </source>
</evidence>
<evidence type="ECO:0000256" key="1">
    <source>
        <dbReference type="SAM" id="MobiDB-lite"/>
    </source>
</evidence>
<dbReference type="CDD" id="cd00118">
    <property type="entry name" value="LysM"/>
    <property type="match status" value="1"/>
</dbReference>
<dbReference type="CDD" id="cd12797">
    <property type="entry name" value="M23_peptidase"/>
    <property type="match status" value="1"/>
</dbReference>
<dbReference type="STRING" id="1318743.PU02_1136"/>
<reference evidence="3 4" key="1">
    <citation type="journal article" date="2015" name="Genome Announc.">
        <title>Complete Genome Sequence of Bartonella ancashensis Strain 20.00, Isolated from the Blood of a Patient with Verruga Peruana.</title>
        <authorList>
            <person name="Hang J."/>
            <person name="Mullins K.E."/>
            <person name="Clifford R.J."/>
            <person name="Onmus-Leone F."/>
            <person name="Yang Y."/>
            <person name="Jiang J."/>
            <person name="Leguia M."/>
            <person name="Kasper M.R."/>
            <person name="Maguina C."/>
            <person name="Lesho E.P."/>
            <person name="Jarman R.G."/>
            <person name="Richards A.L."/>
            <person name="Blazes D."/>
        </authorList>
    </citation>
    <scope>NUCLEOTIDE SEQUENCE [LARGE SCALE GENOMIC DNA]</scope>
    <source>
        <strain evidence="3 4">20.00</strain>
    </source>
</reference>